<feature type="transmembrane region" description="Helical" evidence="6">
    <location>
        <begin position="223"/>
        <end position="244"/>
    </location>
</feature>
<evidence type="ECO:0000256" key="3">
    <source>
        <dbReference type="ARBA" id="ARBA00022692"/>
    </source>
</evidence>
<evidence type="ECO:0000313" key="7">
    <source>
        <dbReference type="EMBL" id="RRH81186.1"/>
    </source>
</evidence>
<feature type="transmembrane region" description="Helical" evidence="6">
    <location>
        <begin position="121"/>
        <end position="142"/>
    </location>
</feature>
<comment type="caution">
    <text evidence="7">The sequence shown here is derived from an EMBL/GenBank/DDBJ whole genome shotgun (WGS) entry which is preliminary data.</text>
</comment>
<dbReference type="InterPro" id="IPR001851">
    <property type="entry name" value="ABC_transp_permease"/>
</dbReference>
<dbReference type="AlphaFoldDB" id="A0A3P3E5A4"/>
<evidence type="ECO:0000256" key="1">
    <source>
        <dbReference type="ARBA" id="ARBA00004651"/>
    </source>
</evidence>
<reference evidence="7 8" key="1">
    <citation type="submission" date="2018-11" db="EMBL/GenBank/DDBJ databases">
        <title>The genome of Variovorax sp T529.</title>
        <authorList>
            <person name="Gao J."/>
        </authorList>
    </citation>
    <scope>NUCLEOTIDE SEQUENCE [LARGE SCALE GENOMIC DNA]</scope>
    <source>
        <strain evidence="7 8">T529</strain>
    </source>
</reference>
<dbReference type="InterPro" id="IPR043428">
    <property type="entry name" value="LivM-like"/>
</dbReference>
<dbReference type="GO" id="GO:0015658">
    <property type="term" value="F:branched-chain amino acid transmembrane transporter activity"/>
    <property type="evidence" value="ECO:0007669"/>
    <property type="project" value="InterPro"/>
</dbReference>
<protein>
    <submittedName>
        <fullName evidence="7">Branched-chain amino acid ABC transporter permease</fullName>
    </submittedName>
</protein>
<keyword evidence="3 6" id="KW-0812">Transmembrane</keyword>
<feature type="transmembrane region" description="Helical" evidence="6">
    <location>
        <begin position="293"/>
        <end position="313"/>
    </location>
</feature>
<dbReference type="PANTHER" id="PTHR30482:SF10">
    <property type="entry name" value="HIGH-AFFINITY BRANCHED-CHAIN AMINO ACID TRANSPORT PROTEIN BRAE"/>
    <property type="match status" value="1"/>
</dbReference>
<evidence type="ECO:0000256" key="4">
    <source>
        <dbReference type="ARBA" id="ARBA00022989"/>
    </source>
</evidence>
<keyword evidence="5 6" id="KW-0472">Membrane</keyword>
<evidence type="ECO:0000256" key="5">
    <source>
        <dbReference type="ARBA" id="ARBA00023136"/>
    </source>
</evidence>
<dbReference type="EMBL" id="RQXU01000032">
    <property type="protein sequence ID" value="RRH81186.1"/>
    <property type="molecule type" value="Genomic_DNA"/>
</dbReference>
<evidence type="ECO:0000256" key="6">
    <source>
        <dbReference type="SAM" id="Phobius"/>
    </source>
</evidence>
<comment type="subcellular location">
    <subcellularLocation>
        <location evidence="1">Cell membrane</location>
        <topology evidence="1">Multi-pass membrane protein</topology>
    </subcellularLocation>
</comment>
<keyword evidence="4 6" id="KW-1133">Transmembrane helix</keyword>
<proteinExistence type="predicted"/>
<dbReference type="PANTHER" id="PTHR30482">
    <property type="entry name" value="HIGH-AFFINITY BRANCHED-CHAIN AMINO ACID TRANSPORT SYSTEM PERMEASE"/>
    <property type="match status" value="1"/>
</dbReference>
<organism evidence="7 8">
    <name type="scientific">Variovorax beijingensis</name>
    <dbReference type="NCBI Taxonomy" id="2496117"/>
    <lineage>
        <taxon>Bacteria</taxon>
        <taxon>Pseudomonadati</taxon>
        <taxon>Pseudomonadota</taxon>
        <taxon>Betaproteobacteria</taxon>
        <taxon>Burkholderiales</taxon>
        <taxon>Comamonadaceae</taxon>
        <taxon>Variovorax</taxon>
    </lineage>
</organism>
<evidence type="ECO:0000256" key="2">
    <source>
        <dbReference type="ARBA" id="ARBA00022475"/>
    </source>
</evidence>
<feature type="transmembrane region" description="Helical" evidence="6">
    <location>
        <begin position="171"/>
        <end position="188"/>
    </location>
</feature>
<evidence type="ECO:0000313" key="8">
    <source>
        <dbReference type="Proteomes" id="UP000271590"/>
    </source>
</evidence>
<feature type="transmembrane region" description="Helical" evidence="6">
    <location>
        <begin position="47"/>
        <end position="73"/>
    </location>
</feature>
<feature type="transmembrane region" description="Helical" evidence="6">
    <location>
        <begin position="256"/>
        <end position="281"/>
    </location>
</feature>
<dbReference type="Proteomes" id="UP000271590">
    <property type="component" value="Unassembled WGS sequence"/>
</dbReference>
<name>A0A3P3E5A4_9BURK</name>
<keyword evidence="2" id="KW-1003">Cell membrane</keyword>
<dbReference type="GO" id="GO:0005886">
    <property type="term" value="C:plasma membrane"/>
    <property type="evidence" value="ECO:0007669"/>
    <property type="project" value="UniProtKB-SubCell"/>
</dbReference>
<sequence>MTPDSVRRERRSARFSLARMVLLVLAFGALLPWIANAYWIKTLTSSLALAIAAAGVSLLYGQLGLVSLCQYALLGAGGWVALRVGHGLQWPFEACVLAGGLSAGVLGMLAGLPALRLKGLYLALVTLMLAGGFQVVVSATGFPDGGPGWLGRINGSERLTMPRPAMAQDDGAYLFYVAVWLAAMLAVIELHRRTRAGRSWALIRRGEAVAEGAGINVLLYQTWAFGLAGICAGVAGALLAGGVGQLDGRAFAASESVMLFALTLIGGAYHWAGALVAGLLLRAVPSLLIDLGVSGYLAMAFFGAALLHALITAPRGLAGQWMGAISRMHARVRARRTAP</sequence>
<dbReference type="Pfam" id="PF02653">
    <property type="entry name" value="BPD_transp_2"/>
    <property type="match status" value="1"/>
</dbReference>
<accession>A0A3P3E5A4</accession>
<feature type="transmembrane region" description="Helical" evidence="6">
    <location>
        <begin position="94"/>
        <end position="115"/>
    </location>
</feature>
<gene>
    <name evidence="7" type="ORF">EH244_29425</name>
</gene>
<dbReference type="CDD" id="cd06581">
    <property type="entry name" value="TM_PBP1_LivM_like"/>
    <property type="match status" value="1"/>
</dbReference>